<evidence type="ECO:0000256" key="4">
    <source>
        <dbReference type="SAM" id="MobiDB-lite"/>
    </source>
</evidence>
<sequence>MMEGNDDDDDIKLREEIEAELDKISISSLEKYDFDSDSKSEAQSDNSDTDSDELPESVLHCINIIKNKSKTAEELILQDLEDTDVLSCGYGGISNNHMHLRTELPTECKGNPERLIKMLSEIEKEEFLRSKTHCGSPDLVLESDLCDLPVDEHVLPDDADINFGYCEVEERCRQSFEAWQDKQKELEDQEKETLKVQRDREEKQFQEEEEKRHCWMKQFEVEKKKLENIQKQEQDKMNDELHKEEKIWKERFQQHAEFIRNLHLQMEEERTKFKDLQEKEKMRLLKLQHNAAVKIQAKYKAFVAYQKYGPIIKGQIESKKKKVQEWKEKEAKIRQIEEEKRRRLEEEQRIEEEREKQMQEGRKRREKEYMGKKNILRQEREQLLKMEKLVLREAAKKQLIISRALKKGEYNAKHLTIEDTSKNKDDGAKRLGGGKLKMWEDASPWLAEESDKRKNVDRQLVLKESVQVQLKESMSSQAILAVFKVEEKNENPAVQCSEELVKQKRNYENIDQKNKLENLHLKENVKEQFQLQELQFQVQKEEVLKPSINETMRQETQIILGNNQEINEVKDNESQKIIDDNQHNKMQKVEKEILGQFGTLYEENNIKEISVISMKQNPVPLKLEKSEGIGENTLLQEEEIDLKSKEAEENPKGSTLNSDLVFNTNDAVINVEGKISKQNYIVDAPCEDLGGYNAKNDLVFKEVNSLKSQIQEIPEECHENTAECENKAGCSVPEPTLLSAIEEKRLAWIASFKPWFEIFRQNQQKKIVRRRRLIKCPVNTMPPLNTLEILRCGPWDTLQQVATITFQDLPGCSLSTLAECPNLQFLSLRRCGLTSLHSLSNCKKLKYIDAQVSGLESLKNLQQLVVDHNQLISTTGLCDTPTLIYLDCSYNHLTKVEGIENCGLLQILKLQGNYLSELPFLGNHVLLRELHLNDNSISTVETFSSYWLPLLQILTISQNSLTKIVPLFHFVSLEKLDVSDNCLSGKHSLLKILPSLRILNGERLTSYSESHTEEHHKLELEHFLEHCQSQIREFNLLSEKYITGDRNIFTLDVAQNLCYYFKKLMTLSNECRCVHEHGDVSITRRGESEGQQNPLPPTHSDSIQQNRVLYSFANEYKLNSSDISEKWMDSGPSHSSSTNPSLCEDTKERNQEEIVEQKREDSKTSSFPSKRKSFIETVRTRFLLENCQNTEHHEKIVAAMVIQAYWRGYTVRRQIHFSAELHPAAIGPLTSQPNSCIENQTILKKEKIKNTVNIQEQKEKAAVLIQAVWKGFLLRKKLTTALESIKNEESEEEYEEIDLEDFTFDEAALEKEWLALDSTRFPSQTLLLPNQLHWPKFSGILKYDDTSLNLPSHPAQAWLCNEKENLLSSEHTQFNSRSENRTLPRPPEAKTSRKSLLKSEKEEKISEEWGFKDISTAQQMLKRAQKMKSKKLRKKLDPTVRLALFKNNENKVSVTKPPEKAQPQRDGFFEGYSQEWHICIHYHPKNLCLWRSGHNFFVKTKLAKIKQNEDNKEHRFLGYPVMYTSLETK</sequence>
<feature type="region of interest" description="Disordered" evidence="4">
    <location>
        <begin position="1127"/>
        <end position="1170"/>
    </location>
</feature>
<dbReference type="Gene3D" id="3.80.10.10">
    <property type="entry name" value="Ribonuclease Inhibitor"/>
    <property type="match status" value="1"/>
</dbReference>
<dbReference type="PANTHER" id="PTHR46652:SF7">
    <property type="entry name" value="LEUCINE-RICH REPEAT AND IQ DOMAIN-CONTAINING PROTEIN 1"/>
    <property type="match status" value="1"/>
</dbReference>
<keyword evidence="3" id="KW-0175">Coiled coil</keyword>
<dbReference type="PANTHER" id="PTHR46652">
    <property type="entry name" value="LEUCINE-RICH REPEAT AND IQ DOMAIN-CONTAINING PROTEIN 1-RELATED"/>
    <property type="match status" value="1"/>
</dbReference>
<feature type="compositionally biased region" description="Basic and acidic residues" evidence="4">
    <location>
        <begin position="1378"/>
        <end position="1399"/>
    </location>
</feature>
<feature type="compositionally biased region" description="Polar residues" evidence="4">
    <location>
        <begin position="1089"/>
        <end position="1104"/>
    </location>
</feature>
<feature type="coiled-coil region" evidence="3">
    <location>
        <begin position="184"/>
        <end position="279"/>
    </location>
</feature>
<dbReference type="InterPro" id="IPR001611">
    <property type="entry name" value="Leu-rich_rpt"/>
</dbReference>
<dbReference type="SMART" id="SM00015">
    <property type="entry name" value="IQ"/>
    <property type="match status" value="3"/>
</dbReference>
<gene>
    <name evidence="5" type="ORF">FD754_001874</name>
</gene>
<protein>
    <recommendedName>
        <fullName evidence="7">Leucine-rich repeat and IQ domain-containing protein 1</fullName>
    </recommendedName>
</protein>
<dbReference type="InterPro" id="IPR000048">
    <property type="entry name" value="IQ_motif_EF-hand-BS"/>
</dbReference>
<evidence type="ECO:0000313" key="5">
    <source>
        <dbReference type="EMBL" id="KAB0357718.1"/>
    </source>
</evidence>
<dbReference type="Proteomes" id="UP000326458">
    <property type="component" value="Unassembled WGS sequence"/>
</dbReference>
<proteinExistence type="predicted"/>
<dbReference type="SUPFAM" id="SSF52058">
    <property type="entry name" value="L domain-like"/>
    <property type="match status" value="1"/>
</dbReference>
<evidence type="ECO:0008006" key="7">
    <source>
        <dbReference type="Google" id="ProtNLM"/>
    </source>
</evidence>
<organism evidence="5 6">
    <name type="scientific">Muntiacus muntjak</name>
    <name type="common">Barking deer</name>
    <name type="synonym">Indian muntjac</name>
    <dbReference type="NCBI Taxonomy" id="9888"/>
    <lineage>
        <taxon>Eukaryota</taxon>
        <taxon>Metazoa</taxon>
        <taxon>Chordata</taxon>
        <taxon>Craniata</taxon>
        <taxon>Vertebrata</taxon>
        <taxon>Euteleostomi</taxon>
        <taxon>Mammalia</taxon>
        <taxon>Eutheria</taxon>
        <taxon>Laurasiatheria</taxon>
        <taxon>Artiodactyla</taxon>
        <taxon>Ruminantia</taxon>
        <taxon>Pecora</taxon>
        <taxon>Cervidae</taxon>
        <taxon>Muntiacinae</taxon>
        <taxon>Muntiacus</taxon>
    </lineage>
</organism>
<evidence type="ECO:0000256" key="1">
    <source>
        <dbReference type="ARBA" id="ARBA00022614"/>
    </source>
</evidence>
<comment type="caution">
    <text evidence="5">The sequence shown here is derived from an EMBL/GenBank/DDBJ whole genome shotgun (WGS) entry which is preliminary data.</text>
</comment>
<accession>A0A5N3W9X7</accession>
<dbReference type="InterPro" id="IPR027417">
    <property type="entry name" value="P-loop_NTPase"/>
</dbReference>
<keyword evidence="1" id="KW-0433">Leucine-rich repeat</keyword>
<feature type="region of interest" description="Disordered" evidence="4">
    <location>
        <begin position="1084"/>
        <end position="1104"/>
    </location>
</feature>
<feature type="region of interest" description="Disordered" evidence="4">
    <location>
        <begin position="1370"/>
        <end position="1399"/>
    </location>
</feature>
<dbReference type="PROSITE" id="PS50096">
    <property type="entry name" value="IQ"/>
    <property type="match status" value="3"/>
</dbReference>
<dbReference type="InterPro" id="IPR050836">
    <property type="entry name" value="SDS22/Internalin_LRR"/>
</dbReference>
<evidence type="ECO:0000313" key="6">
    <source>
        <dbReference type="Proteomes" id="UP000326458"/>
    </source>
</evidence>
<dbReference type="CDD" id="cd23767">
    <property type="entry name" value="IQCD"/>
    <property type="match status" value="2"/>
</dbReference>
<name>A0A5N3W9X7_MUNMU</name>
<reference evidence="5 6" key="1">
    <citation type="submission" date="2019-06" db="EMBL/GenBank/DDBJ databases">
        <title>Discovery of a novel chromosome fission-fusion reversal in muntjac.</title>
        <authorList>
            <person name="Mudd A.B."/>
            <person name="Bredeson J.V."/>
            <person name="Baum R."/>
            <person name="Hockemeyer D."/>
            <person name="Rokhsar D.S."/>
        </authorList>
    </citation>
    <scope>NUCLEOTIDE SEQUENCE [LARGE SCALE GENOMIC DNA]</scope>
    <source>
        <strain evidence="5">UTSW_UCB_Mm</strain>
        <tissue evidence="5">Fibroblast cell line</tissue>
    </source>
</reference>
<dbReference type="Pfam" id="PF00612">
    <property type="entry name" value="IQ"/>
    <property type="match status" value="2"/>
</dbReference>
<evidence type="ECO:0000256" key="3">
    <source>
        <dbReference type="SAM" id="Coils"/>
    </source>
</evidence>
<dbReference type="SUPFAM" id="SSF52540">
    <property type="entry name" value="P-loop containing nucleoside triphosphate hydrolases"/>
    <property type="match status" value="1"/>
</dbReference>
<dbReference type="EMBL" id="VCEA01000001">
    <property type="protein sequence ID" value="KAB0357718.1"/>
    <property type="molecule type" value="Genomic_DNA"/>
</dbReference>
<feature type="compositionally biased region" description="Basic and acidic residues" evidence="4">
    <location>
        <begin position="1144"/>
        <end position="1163"/>
    </location>
</feature>
<keyword evidence="6" id="KW-1185">Reference proteome</keyword>
<feature type="compositionally biased region" description="Low complexity" evidence="4">
    <location>
        <begin position="1130"/>
        <end position="1141"/>
    </location>
</feature>
<evidence type="ECO:0000256" key="2">
    <source>
        <dbReference type="ARBA" id="ARBA00022737"/>
    </source>
</evidence>
<feature type="region of interest" description="Disordered" evidence="4">
    <location>
        <begin position="344"/>
        <end position="367"/>
    </location>
</feature>
<feature type="compositionally biased region" description="Basic and acidic residues" evidence="4">
    <location>
        <begin position="32"/>
        <end position="42"/>
    </location>
</feature>
<feature type="region of interest" description="Disordered" evidence="4">
    <location>
        <begin position="32"/>
        <end position="53"/>
    </location>
</feature>
<dbReference type="InterPro" id="IPR032675">
    <property type="entry name" value="LRR_dom_sf"/>
</dbReference>
<keyword evidence="2" id="KW-0677">Repeat</keyword>
<dbReference type="Pfam" id="PF13855">
    <property type="entry name" value="LRR_8"/>
    <property type="match status" value="1"/>
</dbReference>